<proteinExistence type="predicted"/>
<dbReference type="EMBL" id="GGEC01066826">
    <property type="protein sequence ID" value="MBX47310.1"/>
    <property type="molecule type" value="Transcribed_RNA"/>
</dbReference>
<name>A0A2P2NXX3_RHIMU</name>
<reference evidence="1" key="1">
    <citation type="submission" date="2018-02" db="EMBL/GenBank/DDBJ databases">
        <title>Rhizophora mucronata_Transcriptome.</title>
        <authorList>
            <person name="Meera S.P."/>
            <person name="Sreeshan A."/>
            <person name="Augustine A."/>
        </authorList>
    </citation>
    <scope>NUCLEOTIDE SEQUENCE</scope>
    <source>
        <tissue evidence="1">Leaf</tissue>
    </source>
</reference>
<sequence>MIGACILYVYWLLSRLKSEYSCVCFP</sequence>
<evidence type="ECO:0000313" key="1">
    <source>
        <dbReference type="EMBL" id="MBX47310.1"/>
    </source>
</evidence>
<organism evidence="1">
    <name type="scientific">Rhizophora mucronata</name>
    <name type="common">Asiatic mangrove</name>
    <dbReference type="NCBI Taxonomy" id="61149"/>
    <lineage>
        <taxon>Eukaryota</taxon>
        <taxon>Viridiplantae</taxon>
        <taxon>Streptophyta</taxon>
        <taxon>Embryophyta</taxon>
        <taxon>Tracheophyta</taxon>
        <taxon>Spermatophyta</taxon>
        <taxon>Magnoliopsida</taxon>
        <taxon>eudicotyledons</taxon>
        <taxon>Gunneridae</taxon>
        <taxon>Pentapetalae</taxon>
        <taxon>rosids</taxon>
        <taxon>fabids</taxon>
        <taxon>Malpighiales</taxon>
        <taxon>Rhizophoraceae</taxon>
        <taxon>Rhizophora</taxon>
    </lineage>
</organism>
<accession>A0A2P2NXX3</accession>
<dbReference type="AlphaFoldDB" id="A0A2P2NXX3"/>
<protein>
    <submittedName>
        <fullName evidence="1">Uncharacterized protein</fullName>
    </submittedName>
</protein>